<reference evidence="1" key="1">
    <citation type="journal article" date="2021" name="Genome Biol. Evol.">
        <title>A High-Quality Reference Genome for a Parasitic Bivalve with Doubly Uniparental Inheritance (Bivalvia: Unionida).</title>
        <authorList>
            <person name="Smith C.H."/>
        </authorList>
    </citation>
    <scope>NUCLEOTIDE SEQUENCE</scope>
    <source>
        <strain evidence="1">CHS0354</strain>
    </source>
</reference>
<reference evidence="1" key="2">
    <citation type="journal article" date="2021" name="Genome Biol. Evol.">
        <title>Developing a high-quality reference genome for a parasitic bivalve with doubly uniparental inheritance (Bivalvia: Unionida).</title>
        <authorList>
            <person name="Smith C.H."/>
        </authorList>
    </citation>
    <scope>NUCLEOTIDE SEQUENCE</scope>
    <source>
        <strain evidence="1">CHS0354</strain>
        <tissue evidence="1">Mantle</tissue>
    </source>
</reference>
<dbReference type="Proteomes" id="UP001195483">
    <property type="component" value="Unassembled WGS sequence"/>
</dbReference>
<comment type="caution">
    <text evidence="1">The sequence shown here is derived from an EMBL/GenBank/DDBJ whole genome shotgun (WGS) entry which is preliminary data.</text>
</comment>
<dbReference type="EMBL" id="JAEAOA010001522">
    <property type="protein sequence ID" value="KAK3583471.1"/>
    <property type="molecule type" value="Genomic_DNA"/>
</dbReference>
<dbReference type="AlphaFoldDB" id="A0AAE0VMV0"/>
<evidence type="ECO:0000313" key="2">
    <source>
        <dbReference type="Proteomes" id="UP001195483"/>
    </source>
</evidence>
<organism evidence="1 2">
    <name type="scientific">Potamilus streckersoni</name>
    <dbReference type="NCBI Taxonomy" id="2493646"/>
    <lineage>
        <taxon>Eukaryota</taxon>
        <taxon>Metazoa</taxon>
        <taxon>Spiralia</taxon>
        <taxon>Lophotrochozoa</taxon>
        <taxon>Mollusca</taxon>
        <taxon>Bivalvia</taxon>
        <taxon>Autobranchia</taxon>
        <taxon>Heteroconchia</taxon>
        <taxon>Palaeoheterodonta</taxon>
        <taxon>Unionida</taxon>
        <taxon>Unionoidea</taxon>
        <taxon>Unionidae</taxon>
        <taxon>Ambleminae</taxon>
        <taxon>Lampsilini</taxon>
        <taxon>Potamilus</taxon>
    </lineage>
</organism>
<name>A0AAE0VMV0_9BIVA</name>
<reference evidence="1" key="3">
    <citation type="submission" date="2023-05" db="EMBL/GenBank/DDBJ databases">
        <authorList>
            <person name="Smith C.H."/>
        </authorList>
    </citation>
    <scope>NUCLEOTIDE SEQUENCE</scope>
    <source>
        <strain evidence="1">CHS0354</strain>
        <tissue evidence="1">Mantle</tissue>
    </source>
</reference>
<sequence length="166" mass="18724">MSELTFTITPVDIKQINGNMNHHICRLFFRVVRGSNVNALSNNDDKNEEVQEGNQAGKYWTIVSNAKGEMSTAIETDVELQRETLMGLPNGVPTNSESEDSMRSEDIYVSQEIEGLVNPISSCTLEFNDYIHPIHSNILNTFFPTEDSLTCDMNMSMRREVKSISI</sequence>
<evidence type="ECO:0000313" key="1">
    <source>
        <dbReference type="EMBL" id="KAK3583471.1"/>
    </source>
</evidence>
<protein>
    <submittedName>
        <fullName evidence="1">Uncharacterized protein</fullName>
    </submittedName>
</protein>
<gene>
    <name evidence="1" type="ORF">CHS0354_025602</name>
</gene>
<accession>A0AAE0VMV0</accession>
<proteinExistence type="predicted"/>
<keyword evidence="2" id="KW-1185">Reference proteome</keyword>